<dbReference type="PANTHER" id="PTHR46419:SF3">
    <property type="entry name" value="ADP-RIBOSYLATION FACTOR GTPASE-ACTIVATING PROTEIN AGD15-RELATED"/>
    <property type="match status" value="1"/>
</dbReference>
<evidence type="ECO:0000313" key="8">
    <source>
        <dbReference type="Proteomes" id="UP000187406"/>
    </source>
</evidence>
<dbReference type="PANTHER" id="PTHR46419">
    <property type="entry name" value="ADP-RIBOSYLATION FACTOR GTPASE-ACTIVATING PROTEIN AGD5"/>
    <property type="match status" value="1"/>
</dbReference>
<dbReference type="GO" id="GO:0005096">
    <property type="term" value="F:GTPase activator activity"/>
    <property type="evidence" value="ECO:0007669"/>
    <property type="project" value="UniProtKB-KW"/>
</dbReference>
<dbReference type="PROSITE" id="PS51257">
    <property type="entry name" value="PROKAR_LIPOPROTEIN"/>
    <property type="match status" value="1"/>
</dbReference>
<reference evidence="8" key="1">
    <citation type="submission" date="2016-04" db="EMBL/GenBank/DDBJ databases">
        <title>Cephalotus genome sequencing.</title>
        <authorList>
            <person name="Fukushima K."/>
            <person name="Hasebe M."/>
            <person name="Fang X."/>
        </authorList>
    </citation>
    <scope>NUCLEOTIDE SEQUENCE [LARGE SCALE GENOMIC DNA]</scope>
    <source>
        <strain evidence="8">cv. St1</strain>
    </source>
</reference>
<dbReference type="FunFam" id="1.10.220.150:FF:000009">
    <property type="entry name" value="stromal membrane-associated protein 1 isoform X1"/>
    <property type="match status" value="1"/>
</dbReference>
<dbReference type="InterPro" id="IPR037278">
    <property type="entry name" value="ARFGAP/RecO"/>
</dbReference>
<gene>
    <name evidence="7" type="ORF">CFOL_v3_24661</name>
</gene>
<protein>
    <submittedName>
        <fullName evidence="7">ArfGap domain-containing protein</fullName>
    </submittedName>
</protein>
<proteinExistence type="predicted"/>
<dbReference type="InterPro" id="IPR044520">
    <property type="entry name" value="ARF_GAP_AGD5/15"/>
</dbReference>
<keyword evidence="8" id="KW-1185">Reference proteome</keyword>
<dbReference type="FunCoup" id="A0A1Q3CM63">
    <property type="interactions" value="96"/>
</dbReference>
<evidence type="ECO:0000256" key="4">
    <source>
        <dbReference type="ARBA" id="ARBA00022833"/>
    </source>
</evidence>
<evidence type="ECO:0000256" key="3">
    <source>
        <dbReference type="ARBA" id="ARBA00022771"/>
    </source>
</evidence>
<name>A0A1Q3CM63_CEPFO</name>
<dbReference type="InterPro" id="IPR038508">
    <property type="entry name" value="ArfGAP_dom_sf"/>
</dbReference>
<feature type="domain" description="Arf-GAP" evidence="6">
    <location>
        <begin position="77"/>
        <end position="174"/>
    </location>
</feature>
<keyword evidence="2" id="KW-0479">Metal-binding</keyword>
<dbReference type="Pfam" id="PF01412">
    <property type="entry name" value="ArfGap"/>
    <property type="match status" value="1"/>
</dbReference>
<keyword evidence="1" id="KW-0343">GTPase activation</keyword>
<evidence type="ECO:0000256" key="1">
    <source>
        <dbReference type="ARBA" id="ARBA00022468"/>
    </source>
</evidence>
<dbReference type="EMBL" id="BDDD01002351">
    <property type="protein sequence ID" value="GAV81202.1"/>
    <property type="molecule type" value="Genomic_DNA"/>
</dbReference>
<evidence type="ECO:0000256" key="5">
    <source>
        <dbReference type="PROSITE-ProRule" id="PRU00288"/>
    </source>
</evidence>
<dbReference type="OrthoDB" id="10266696at2759"/>
<dbReference type="CDD" id="cd08204">
    <property type="entry name" value="ArfGap"/>
    <property type="match status" value="1"/>
</dbReference>
<dbReference type="Proteomes" id="UP000187406">
    <property type="component" value="Unassembled WGS sequence"/>
</dbReference>
<evidence type="ECO:0000259" key="6">
    <source>
        <dbReference type="PROSITE" id="PS50115"/>
    </source>
</evidence>
<organism evidence="7 8">
    <name type="scientific">Cephalotus follicularis</name>
    <name type="common">Albany pitcher plant</name>
    <dbReference type="NCBI Taxonomy" id="3775"/>
    <lineage>
        <taxon>Eukaryota</taxon>
        <taxon>Viridiplantae</taxon>
        <taxon>Streptophyta</taxon>
        <taxon>Embryophyta</taxon>
        <taxon>Tracheophyta</taxon>
        <taxon>Spermatophyta</taxon>
        <taxon>Magnoliopsida</taxon>
        <taxon>eudicotyledons</taxon>
        <taxon>Gunneridae</taxon>
        <taxon>Pentapetalae</taxon>
        <taxon>rosids</taxon>
        <taxon>fabids</taxon>
        <taxon>Oxalidales</taxon>
        <taxon>Cephalotaceae</taxon>
        <taxon>Cephalotus</taxon>
    </lineage>
</organism>
<keyword evidence="3 5" id="KW-0863">Zinc-finger</keyword>
<evidence type="ECO:0000313" key="7">
    <source>
        <dbReference type="EMBL" id="GAV81202.1"/>
    </source>
</evidence>
<evidence type="ECO:0000256" key="2">
    <source>
        <dbReference type="ARBA" id="ARBA00022723"/>
    </source>
</evidence>
<dbReference type="AlphaFoldDB" id="A0A1Q3CM63"/>
<keyword evidence="4" id="KW-0862">Zinc</keyword>
<comment type="caution">
    <text evidence="7">The sequence shown here is derived from an EMBL/GenBank/DDBJ whole genome shotgun (WGS) entry which is preliminary data.</text>
</comment>
<dbReference type="STRING" id="3775.A0A1Q3CM63"/>
<accession>A0A1Q3CM63</accession>
<sequence length="288" mass="32572">MHMCKLASVCFYYPCLASFASSCDVFHVEINKRLKRNKRKAKGSEHERQGLRVQGAQCQTHQDIRGSSKAARKPRMCRLSKAPRWASVNLGIFICMQCSGIHRSLGVHISKVRSTTLDTWLPEQIDYMQSMGNEKSNNYWEAELPSNFDRSEIDRFVHAKYEEKRWVPKNATQPTPVFDGVICNTNTLLDGGAKTGIPNKSRKLSLEEEILTKHVTEVTPPATRFRRASLDMKGDMVIALPKGPPLTVEYKGSSEKANGAADVYSLHYVRDAKQDFPTTAASRWETFE</sequence>
<dbReference type="GO" id="GO:0008270">
    <property type="term" value="F:zinc ion binding"/>
    <property type="evidence" value="ECO:0007669"/>
    <property type="project" value="UniProtKB-KW"/>
</dbReference>
<dbReference type="PRINTS" id="PR00405">
    <property type="entry name" value="REVINTRACTNG"/>
</dbReference>
<dbReference type="SUPFAM" id="SSF57863">
    <property type="entry name" value="ArfGap/RecO-like zinc finger"/>
    <property type="match status" value="1"/>
</dbReference>
<dbReference type="InterPro" id="IPR001164">
    <property type="entry name" value="ArfGAP_dom"/>
</dbReference>
<dbReference type="PROSITE" id="PS50115">
    <property type="entry name" value="ARFGAP"/>
    <property type="match status" value="1"/>
</dbReference>
<dbReference type="Gene3D" id="1.10.220.150">
    <property type="entry name" value="Arf GTPase activating protein"/>
    <property type="match status" value="1"/>
</dbReference>
<dbReference type="SMART" id="SM00105">
    <property type="entry name" value="ArfGap"/>
    <property type="match status" value="1"/>
</dbReference>
<dbReference type="InParanoid" id="A0A1Q3CM63"/>